<protein>
    <submittedName>
        <fullName evidence="2">Uncharacterized protein</fullName>
    </submittedName>
</protein>
<dbReference type="AlphaFoldDB" id="A0A1A8DMS9"/>
<feature type="compositionally biased region" description="Basic residues" evidence="1">
    <location>
        <begin position="29"/>
        <end position="44"/>
    </location>
</feature>
<feature type="non-terminal residue" evidence="2">
    <location>
        <position position="1"/>
    </location>
</feature>
<sequence>SRHGGSWHRHHSGVPMGSLWRHGAERPGQIRHHLNIPHLTRHPVRPAFCPSQLGTPS</sequence>
<reference evidence="2" key="2">
    <citation type="submission" date="2016-06" db="EMBL/GenBank/DDBJ databases">
        <title>The genome of a short-lived fish provides insights into sex chromosome evolution and the genetic control of aging.</title>
        <authorList>
            <person name="Reichwald K."/>
            <person name="Felder M."/>
            <person name="Petzold A."/>
            <person name="Koch P."/>
            <person name="Groth M."/>
            <person name="Platzer M."/>
        </authorList>
    </citation>
    <scope>NUCLEOTIDE SEQUENCE</scope>
    <source>
        <tissue evidence="2">Brain</tissue>
    </source>
</reference>
<name>A0A1A8DMS9_NOTKA</name>
<proteinExistence type="predicted"/>
<feature type="compositionally biased region" description="Basic residues" evidence="1">
    <location>
        <begin position="1"/>
        <end position="12"/>
    </location>
</feature>
<evidence type="ECO:0000313" key="2">
    <source>
        <dbReference type="EMBL" id="SBQ34159.1"/>
    </source>
</evidence>
<dbReference type="EMBL" id="HAEA01005679">
    <property type="protein sequence ID" value="SBQ34159.1"/>
    <property type="molecule type" value="Transcribed_RNA"/>
</dbReference>
<reference evidence="2" key="1">
    <citation type="submission" date="2016-05" db="EMBL/GenBank/DDBJ databases">
        <authorList>
            <person name="Lavstsen T."/>
            <person name="Jespersen J.S."/>
        </authorList>
    </citation>
    <scope>NUCLEOTIDE SEQUENCE</scope>
    <source>
        <tissue evidence="2">Brain</tissue>
    </source>
</reference>
<evidence type="ECO:0000256" key="1">
    <source>
        <dbReference type="SAM" id="MobiDB-lite"/>
    </source>
</evidence>
<accession>A0A1A8DMS9</accession>
<feature type="region of interest" description="Disordered" evidence="1">
    <location>
        <begin position="1"/>
        <end position="57"/>
    </location>
</feature>
<gene>
    <name evidence="2" type="primary">OLA.21063</name>
</gene>
<organism evidence="2">
    <name type="scientific">Nothobranchius kadleci</name>
    <name type="common">African annual killifish</name>
    <dbReference type="NCBI Taxonomy" id="1051664"/>
    <lineage>
        <taxon>Eukaryota</taxon>
        <taxon>Metazoa</taxon>
        <taxon>Chordata</taxon>
        <taxon>Craniata</taxon>
        <taxon>Vertebrata</taxon>
        <taxon>Euteleostomi</taxon>
        <taxon>Actinopterygii</taxon>
        <taxon>Neopterygii</taxon>
        <taxon>Teleostei</taxon>
        <taxon>Neoteleostei</taxon>
        <taxon>Acanthomorphata</taxon>
        <taxon>Ovalentaria</taxon>
        <taxon>Atherinomorphae</taxon>
        <taxon>Cyprinodontiformes</taxon>
        <taxon>Nothobranchiidae</taxon>
        <taxon>Nothobranchius</taxon>
    </lineage>
</organism>